<proteinExistence type="predicted"/>
<feature type="region of interest" description="Disordered" evidence="1">
    <location>
        <begin position="1"/>
        <end position="57"/>
    </location>
</feature>
<name>A0A151J038_9HYME</name>
<evidence type="ECO:0000256" key="1">
    <source>
        <dbReference type="SAM" id="MobiDB-lite"/>
    </source>
</evidence>
<sequence length="71" mass="8024">MRQNKNPRKGDGENTSVSVDVSPRSAGRSQSTTARPLDNATPESAKRSRRRRNTIYISQEKLNTTYYVNIP</sequence>
<dbReference type="Proteomes" id="UP000078492">
    <property type="component" value="Unassembled WGS sequence"/>
</dbReference>
<dbReference type="EMBL" id="KQ980682">
    <property type="protein sequence ID" value="KYN14568.1"/>
    <property type="molecule type" value="Genomic_DNA"/>
</dbReference>
<keyword evidence="3" id="KW-1185">Reference proteome</keyword>
<protein>
    <submittedName>
        <fullName evidence="2">Uncharacterized protein</fullName>
    </submittedName>
</protein>
<gene>
    <name evidence="2" type="ORF">ALC57_13230</name>
</gene>
<evidence type="ECO:0000313" key="2">
    <source>
        <dbReference type="EMBL" id="KYN14568.1"/>
    </source>
</evidence>
<organism evidence="2 3">
    <name type="scientific">Trachymyrmex cornetzi</name>
    <dbReference type="NCBI Taxonomy" id="471704"/>
    <lineage>
        <taxon>Eukaryota</taxon>
        <taxon>Metazoa</taxon>
        <taxon>Ecdysozoa</taxon>
        <taxon>Arthropoda</taxon>
        <taxon>Hexapoda</taxon>
        <taxon>Insecta</taxon>
        <taxon>Pterygota</taxon>
        <taxon>Neoptera</taxon>
        <taxon>Endopterygota</taxon>
        <taxon>Hymenoptera</taxon>
        <taxon>Apocrita</taxon>
        <taxon>Aculeata</taxon>
        <taxon>Formicoidea</taxon>
        <taxon>Formicidae</taxon>
        <taxon>Myrmicinae</taxon>
        <taxon>Trachymyrmex</taxon>
    </lineage>
</organism>
<accession>A0A151J038</accession>
<evidence type="ECO:0000313" key="3">
    <source>
        <dbReference type="Proteomes" id="UP000078492"/>
    </source>
</evidence>
<dbReference type="AlphaFoldDB" id="A0A151J038"/>
<reference evidence="2 3" key="1">
    <citation type="submission" date="2015-09" db="EMBL/GenBank/DDBJ databases">
        <title>Trachymyrmex cornetzi WGS genome.</title>
        <authorList>
            <person name="Nygaard S."/>
            <person name="Hu H."/>
            <person name="Boomsma J."/>
            <person name="Zhang G."/>
        </authorList>
    </citation>
    <scope>NUCLEOTIDE SEQUENCE [LARGE SCALE GENOMIC DNA]</scope>
    <source>
        <strain evidence="2">Tcor2-1</strain>
        <tissue evidence="2">Whole body</tissue>
    </source>
</reference>